<organism evidence="1 2">
    <name type="scientific">Amycolatopsis iheyensis</name>
    <dbReference type="NCBI Taxonomy" id="2945988"/>
    <lineage>
        <taxon>Bacteria</taxon>
        <taxon>Bacillati</taxon>
        <taxon>Actinomycetota</taxon>
        <taxon>Actinomycetes</taxon>
        <taxon>Pseudonocardiales</taxon>
        <taxon>Pseudonocardiaceae</taxon>
        <taxon>Amycolatopsis</taxon>
    </lineage>
</organism>
<name>A0A9X2NAQ0_9PSEU</name>
<gene>
    <name evidence="1" type="ORF">M8542_20300</name>
</gene>
<reference evidence="1" key="1">
    <citation type="submission" date="2022-06" db="EMBL/GenBank/DDBJ databases">
        <title>Amycolatopsis iheyaensis sp. nov., a new species of the genus Amycolatopsis isolated from soil in Iheya island, Japan.</title>
        <authorList>
            <person name="Ngamcharungchit C."/>
            <person name="Kanto H."/>
            <person name="Take A."/>
            <person name="Intra B."/>
            <person name="Matsumoto A."/>
            <person name="Panbangred W."/>
            <person name="Inahashi Y."/>
        </authorList>
    </citation>
    <scope>NUCLEOTIDE SEQUENCE</scope>
    <source>
        <strain evidence="1">OK19-0408</strain>
    </source>
</reference>
<sequence>MQRAAVALAERGQVREGFFPARVQFVGVTEQQFGGRGEPHAAAFVAQQLGRRPAAPRDIALLSLPSLLRHCAFSTVETSATFLVVQVDPRGCDEAFSQRAHRLLLP</sequence>
<keyword evidence="2" id="KW-1185">Reference proteome</keyword>
<comment type="caution">
    <text evidence="1">The sequence shown here is derived from an EMBL/GenBank/DDBJ whole genome shotgun (WGS) entry which is preliminary data.</text>
</comment>
<dbReference type="Proteomes" id="UP001144096">
    <property type="component" value="Unassembled WGS sequence"/>
</dbReference>
<accession>A0A9X2NAQ0</accession>
<evidence type="ECO:0000313" key="1">
    <source>
        <dbReference type="EMBL" id="MCR6485174.1"/>
    </source>
</evidence>
<proteinExistence type="predicted"/>
<dbReference type="AlphaFoldDB" id="A0A9X2NAQ0"/>
<dbReference type="EMBL" id="JAMXQV010000009">
    <property type="protein sequence ID" value="MCR6485174.1"/>
    <property type="molecule type" value="Genomic_DNA"/>
</dbReference>
<evidence type="ECO:0000313" key="2">
    <source>
        <dbReference type="Proteomes" id="UP001144096"/>
    </source>
</evidence>
<protein>
    <submittedName>
        <fullName evidence="1">Uncharacterized protein</fullName>
    </submittedName>
</protein>